<organism evidence="2 3">
    <name type="scientific">Saonia flava</name>
    <dbReference type="NCBI Taxonomy" id="523696"/>
    <lineage>
        <taxon>Bacteria</taxon>
        <taxon>Pseudomonadati</taxon>
        <taxon>Bacteroidota</taxon>
        <taxon>Flavobacteriia</taxon>
        <taxon>Flavobacteriales</taxon>
        <taxon>Flavobacteriaceae</taxon>
        <taxon>Saonia</taxon>
    </lineage>
</organism>
<feature type="signal peptide" evidence="1">
    <location>
        <begin position="1"/>
        <end position="21"/>
    </location>
</feature>
<evidence type="ECO:0008006" key="4">
    <source>
        <dbReference type="Google" id="ProtNLM"/>
    </source>
</evidence>
<sequence length="225" mass="25017">MKQSQFIIAFLVVLSFGSIHAQEDESEDYIEFNDRRNIVHGVYLGFSGSYGKVAGYDSGLFGIKLAYVANQQFEVGFAATAFYADQNLPNVFPDTDGDLLGAYGGLHLEPIFFGKKKVNLSFPVLLGSGIVGYIEDIEENPDPDFDEDSDTWDIAFIVEPGVSLLYNINRYVQLELGAKYRFSNEVKLTPDSIKNINGFSAGFGIKLGVFNLGRNRYKKSLDNEN</sequence>
<feature type="chain" id="PRO_5032384608" description="Outer membrane protein beta-barrel domain-containing protein" evidence="1">
    <location>
        <begin position="22"/>
        <end position="225"/>
    </location>
</feature>
<gene>
    <name evidence="2" type="ORF">GGR42_000255</name>
</gene>
<keyword evidence="1" id="KW-0732">Signal</keyword>
<evidence type="ECO:0000313" key="2">
    <source>
        <dbReference type="EMBL" id="NJB69793.1"/>
    </source>
</evidence>
<proteinExistence type="predicted"/>
<protein>
    <recommendedName>
        <fullName evidence="4">Outer membrane protein beta-barrel domain-containing protein</fullName>
    </recommendedName>
</protein>
<dbReference type="EMBL" id="JAATJJ010000001">
    <property type="protein sequence ID" value="NJB69793.1"/>
    <property type="molecule type" value="Genomic_DNA"/>
</dbReference>
<dbReference type="AlphaFoldDB" id="A0A846QTY4"/>
<comment type="caution">
    <text evidence="2">The sequence shown here is derived from an EMBL/GenBank/DDBJ whole genome shotgun (WGS) entry which is preliminary data.</text>
</comment>
<reference evidence="2 3" key="1">
    <citation type="submission" date="2020-03" db="EMBL/GenBank/DDBJ databases">
        <title>Genomic Encyclopedia of Type Strains, Phase IV (KMG-IV): sequencing the most valuable type-strain genomes for metagenomic binning, comparative biology and taxonomic classification.</title>
        <authorList>
            <person name="Goeker M."/>
        </authorList>
    </citation>
    <scope>NUCLEOTIDE SEQUENCE [LARGE SCALE GENOMIC DNA]</scope>
    <source>
        <strain evidence="2 3">DSM 29762</strain>
    </source>
</reference>
<evidence type="ECO:0000256" key="1">
    <source>
        <dbReference type="SAM" id="SignalP"/>
    </source>
</evidence>
<name>A0A846QTY4_9FLAO</name>
<dbReference type="RefSeq" id="WP_167960061.1">
    <property type="nucleotide sequence ID" value="NZ_JAATJJ010000001.1"/>
</dbReference>
<evidence type="ECO:0000313" key="3">
    <source>
        <dbReference type="Proteomes" id="UP000590442"/>
    </source>
</evidence>
<keyword evidence="3" id="KW-1185">Reference proteome</keyword>
<accession>A0A846QTY4</accession>
<dbReference type="Proteomes" id="UP000590442">
    <property type="component" value="Unassembled WGS sequence"/>
</dbReference>